<evidence type="ECO:0000313" key="3">
    <source>
        <dbReference type="Proteomes" id="UP000198931"/>
    </source>
</evidence>
<sequence length="162" mass="18570">MKKILIVLLLAFVIIQFFPIDKTNPPVNNGTDFLVVKNTPENVAKIIKTSCYDCHSNESKYPWYSSIQPSAWFLKDHIEEGRKHLNFSNFATYTVKQQSRKLEEAAEEIQGGDMPLSSYTMIHGDANMTAEQKVLVINYFKEMSNDIRILNNLPADQVKVKK</sequence>
<dbReference type="RefSeq" id="WP_090079705.1">
    <property type="nucleotide sequence ID" value="NZ_FOQT01000002.1"/>
</dbReference>
<dbReference type="EMBL" id="FOQT01000002">
    <property type="protein sequence ID" value="SFI16972.1"/>
    <property type="molecule type" value="Genomic_DNA"/>
</dbReference>
<evidence type="ECO:0000313" key="2">
    <source>
        <dbReference type="EMBL" id="SFI16972.1"/>
    </source>
</evidence>
<organism evidence="2 3">
    <name type="scientific">Halpernia frigidisoli</name>
    <dbReference type="NCBI Taxonomy" id="1125876"/>
    <lineage>
        <taxon>Bacteria</taxon>
        <taxon>Pseudomonadati</taxon>
        <taxon>Bacteroidota</taxon>
        <taxon>Flavobacteriia</taxon>
        <taxon>Flavobacteriales</taxon>
        <taxon>Weeksellaceae</taxon>
        <taxon>Chryseobacterium group</taxon>
        <taxon>Halpernia</taxon>
    </lineage>
</organism>
<dbReference type="InterPro" id="IPR025992">
    <property type="entry name" value="Haem-bd"/>
</dbReference>
<name>A0A1I3G0Y9_9FLAO</name>
<dbReference type="SMART" id="SM01235">
    <property type="entry name" value="Haem_bd"/>
    <property type="match status" value="1"/>
</dbReference>
<keyword evidence="3" id="KW-1185">Reference proteome</keyword>
<dbReference type="AlphaFoldDB" id="A0A1I3G0Y9"/>
<dbReference type="Proteomes" id="UP000198931">
    <property type="component" value="Unassembled WGS sequence"/>
</dbReference>
<evidence type="ECO:0000259" key="1">
    <source>
        <dbReference type="SMART" id="SM01235"/>
    </source>
</evidence>
<dbReference type="OrthoDB" id="196738at2"/>
<reference evidence="2" key="1">
    <citation type="submission" date="2016-10" db="EMBL/GenBank/DDBJ databases">
        <authorList>
            <person name="de Groot N.N."/>
        </authorList>
    </citation>
    <scope>NUCLEOTIDE SEQUENCE [LARGE SCALE GENOMIC DNA]</scope>
    <source>
        <strain evidence="2">DSM 26000</strain>
    </source>
</reference>
<proteinExistence type="predicted"/>
<gene>
    <name evidence="2" type="ORF">SAMN05443292_1755</name>
</gene>
<accession>A0A1I3G0Y9</accession>
<feature type="domain" description="Haem-binding" evidence="1">
    <location>
        <begin position="9"/>
        <end position="144"/>
    </location>
</feature>
<dbReference type="Pfam" id="PF14376">
    <property type="entry name" value="Haem_bd"/>
    <property type="match status" value="1"/>
</dbReference>
<dbReference type="STRING" id="1125876.SAMN05443292_1755"/>
<protein>
    <submittedName>
        <fullName evidence="2">Haem-binding domain-containing protein</fullName>
    </submittedName>
</protein>